<dbReference type="RefSeq" id="WP_045581719.1">
    <property type="nucleotide sequence ID" value="NZ_CP012401.1"/>
</dbReference>
<name>A0AAC8ZTG5_9PROT</name>
<dbReference type="InterPro" id="IPR036873">
    <property type="entry name" value="Rhodanese-like_dom_sf"/>
</dbReference>
<dbReference type="SMART" id="SM00450">
    <property type="entry name" value="RHOD"/>
    <property type="match status" value="1"/>
</dbReference>
<gene>
    <name evidence="2" type="ORF">AL072_02085</name>
</gene>
<evidence type="ECO:0000313" key="2">
    <source>
        <dbReference type="EMBL" id="ALG69910.1"/>
    </source>
</evidence>
<dbReference type="EMBL" id="CP012401">
    <property type="protein sequence ID" value="ALG69910.1"/>
    <property type="molecule type" value="Genomic_DNA"/>
</dbReference>
<dbReference type="InterPro" id="IPR001763">
    <property type="entry name" value="Rhodanese-like_dom"/>
</dbReference>
<protein>
    <submittedName>
        <fullName evidence="2">Sulfurtransferase</fullName>
    </submittedName>
</protein>
<dbReference type="Gene3D" id="3.40.250.10">
    <property type="entry name" value="Rhodanese-like domain"/>
    <property type="match status" value="1"/>
</dbReference>
<dbReference type="Pfam" id="PF00581">
    <property type="entry name" value="Rhodanese"/>
    <property type="match status" value="1"/>
</dbReference>
<dbReference type="Proteomes" id="UP000069935">
    <property type="component" value="Chromosome 1"/>
</dbReference>
<dbReference type="AlphaFoldDB" id="A0AAC8ZTG5"/>
<evidence type="ECO:0000313" key="3">
    <source>
        <dbReference type="Proteomes" id="UP000069935"/>
    </source>
</evidence>
<dbReference type="PANTHER" id="PTHR43031">
    <property type="entry name" value="FAD-DEPENDENT OXIDOREDUCTASE"/>
    <property type="match status" value="1"/>
</dbReference>
<reference evidence="2 3" key="2">
    <citation type="journal article" date="2016" name="Genome Announc.">
        <title>Complete Genome Sequence of a Strain of Azospirillum thiophilum Isolated from a Sulfide Spring.</title>
        <authorList>
            <person name="Fomenkov A."/>
            <person name="Vincze T."/>
            <person name="Grabovich M."/>
            <person name="Anton B.P."/>
            <person name="Dubinina G."/>
            <person name="Orlova M."/>
            <person name="Belousova E."/>
            <person name="Roberts R.J."/>
        </authorList>
    </citation>
    <scope>NUCLEOTIDE SEQUENCE [LARGE SCALE GENOMIC DNA]</scope>
    <source>
        <strain evidence="2 3">BV-S</strain>
    </source>
</reference>
<accession>A0AAC8ZTG5</accession>
<dbReference type="PROSITE" id="PS50206">
    <property type="entry name" value="RHODANESE_3"/>
    <property type="match status" value="1"/>
</dbReference>
<dbReference type="SUPFAM" id="SSF52821">
    <property type="entry name" value="Rhodanese/Cell cycle control phosphatase"/>
    <property type="match status" value="1"/>
</dbReference>
<dbReference type="KEGG" id="ati:AL072_02085"/>
<reference evidence="3" key="1">
    <citation type="submission" date="2015-08" db="EMBL/GenBank/DDBJ databases">
        <title>Complete Genome Sequence of Azospirillum thiophilum BV-S.</title>
        <authorList>
            <person name="Fomenkov A."/>
            <person name="Vincze T."/>
            <person name="Grabovich M."/>
            <person name="Dubinina G."/>
            <person name="Orlova M."/>
            <person name="Belousova E."/>
            <person name="Roberts R.J."/>
        </authorList>
    </citation>
    <scope>NUCLEOTIDE SEQUENCE [LARGE SCALE GENOMIC DNA]</scope>
    <source>
        <strain evidence="3">BV-S</strain>
    </source>
</reference>
<dbReference type="InterPro" id="IPR050229">
    <property type="entry name" value="GlpE_sulfurtransferase"/>
</dbReference>
<keyword evidence="3" id="KW-1185">Reference proteome</keyword>
<organism evidence="2 3">
    <name type="scientific">Azospirillum thiophilum</name>
    <dbReference type="NCBI Taxonomy" id="528244"/>
    <lineage>
        <taxon>Bacteria</taxon>
        <taxon>Pseudomonadati</taxon>
        <taxon>Pseudomonadota</taxon>
        <taxon>Alphaproteobacteria</taxon>
        <taxon>Rhodospirillales</taxon>
        <taxon>Azospirillaceae</taxon>
        <taxon>Azospirillum</taxon>
    </lineage>
</organism>
<dbReference type="CDD" id="cd00158">
    <property type="entry name" value="RHOD"/>
    <property type="match status" value="1"/>
</dbReference>
<dbReference type="PANTHER" id="PTHR43031:SF1">
    <property type="entry name" value="PYRIDINE NUCLEOTIDE-DISULPHIDE OXIDOREDUCTASE"/>
    <property type="match status" value="1"/>
</dbReference>
<sequence length="129" mass="13682">MWLCSLIRRLIPAAPSDIPAGSPAGRIAQADPRTVMQWQAAGETIIVDVREPHEHAAGHIPGAILNPLSRFDPARVPADAAKHLVFHCQGGMRCGPAAERMMASGFTGTVNRLRGGFAGWVQAGGPVER</sequence>
<feature type="domain" description="Rhodanese" evidence="1">
    <location>
        <begin position="40"/>
        <end position="129"/>
    </location>
</feature>
<evidence type="ECO:0000259" key="1">
    <source>
        <dbReference type="PROSITE" id="PS50206"/>
    </source>
</evidence>
<proteinExistence type="predicted"/>